<name>A0A8H2X8W8_9AGAM</name>
<feature type="region of interest" description="Disordered" evidence="1">
    <location>
        <begin position="98"/>
        <end position="152"/>
    </location>
</feature>
<dbReference type="AlphaFoldDB" id="A0A8H2X8W8"/>
<feature type="compositionally biased region" description="Basic and acidic residues" evidence="1">
    <location>
        <begin position="298"/>
        <end position="309"/>
    </location>
</feature>
<evidence type="ECO:0000256" key="1">
    <source>
        <dbReference type="SAM" id="MobiDB-lite"/>
    </source>
</evidence>
<dbReference type="Proteomes" id="UP000663846">
    <property type="component" value="Unassembled WGS sequence"/>
</dbReference>
<feature type="region of interest" description="Disordered" evidence="1">
    <location>
        <begin position="288"/>
        <end position="380"/>
    </location>
</feature>
<proteinExistence type="predicted"/>
<gene>
    <name evidence="2" type="ORF">RDB_LOCUS78363</name>
</gene>
<comment type="caution">
    <text evidence="2">The sequence shown here is derived from an EMBL/GenBank/DDBJ whole genome shotgun (WGS) entry which is preliminary data.</text>
</comment>
<evidence type="ECO:0000313" key="2">
    <source>
        <dbReference type="EMBL" id="CAE6416671.1"/>
    </source>
</evidence>
<reference evidence="2" key="1">
    <citation type="submission" date="2021-01" db="EMBL/GenBank/DDBJ databases">
        <authorList>
            <person name="Kaushik A."/>
        </authorList>
    </citation>
    <scope>NUCLEOTIDE SEQUENCE</scope>
    <source>
        <strain evidence="2">AG1-1C</strain>
    </source>
</reference>
<accession>A0A8H2X8W8</accession>
<organism evidence="2 3">
    <name type="scientific">Rhizoctonia solani</name>
    <dbReference type="NCBI Taxonomy" id="456999"/>
    <lineage>
        <taxon>Eukaryota</taxon>
        <taxon>Fungi</taxon>
        <taxon>Dikarya</taxon>
        <taxon>Basidiomycota</taxon>
        <taxon>Agaricomycotina</taxon>
        <taxon>Agaricomycetes</taxon>
        <taxon>Cantharellales</taxon>
        <taxon>Ceratobasidiaceae</taxon>
        <taxon>Rhizoctonia</taxon>
    </lineage>
</organism>
<evidence type="ECO:0000313" key="3">
    <source>
        <dbReference type="Proteomes" id="UP000663846"/>
    </source>
</evidence>
<protein>
    <submittedName>
        <fullName evidence="2">Uncharacterized protein</fullName>
    </submittedName>
</protein>
<dbReference type="EMBL" id="CAJMWS010000318">
    <property type="protein sequence ID" value="CAE6416671.1"/>
    <property type="molecule type" value="Genomic_DNA"/>
</dbReference>
<sequence>MDSTFRSSESLPSLHSFESLQKRLNASPRNSVHLLAYLSQDSARSIKSVTSHEMNQVDLHTNVLPSKIPDGPEAWWSNLIDLKPFKFRPLSNFGVDLVPNNIPRDKPKSSHFGTAPTRPRRRPPPLELDPRIVSSRKENLGPSDVQLSSGPKVSTGMAELDLSSPWFILNQFPTPPTTPLIIRGSKTSTSVHNLSRKANNATPSITRLAKDCPMEQVENQPSLLSIKKKRRSSFGSLGRAFKATQTSMPHTPPPVTHMWLKSDPMAMIGGDTNLSPGLQRRDTFKSRLFSIGTSPKPSPREVDSDDRRSPSHPIPRYGNRAVSESVQGSVILREHPRQIKPRSRSVSQPTQSRDGRSKMGPSAPGSSKNIPPLPNNLGKNLVIPERRTHSPSYFNLYIPPRKQVGSSPTQTLFSVEDGIVPAPITPSSGSFEHPEEIMHLPASGSVRSLTADLDPFGAGEPASFFRSEYGAPTDRIQATLTFHRIFSPETIILKKRPEVQQARIVHQVPDIVVSSSRGLEDLKRRN</sequence>